<reference evidence="6" key="1">
    <citation type="submission" date="2020-06" db="EMBL/GenBank/DDBJ databases">
        <title>WGS assembly of Ceratodon purpureus strain R40.</title>
        <authorList>
            <person name="Carey S.B."/>
            <person name="Jenkins J."/>
            <person name="Shu S."/>
            <person name="Lovell J.T."/>
            <person name="Sreedasyam A."/>
            <person name="Maumus F."/>
            <person name="Tiley G.P."/>
            <person name="Fernandez-Pozo N."/>
            <person name="Barry K."/>
            <person name="Chen C."/>
            <person name="Wang M."/>
            <person name="Lipzen A."/>
            <person name="Daum C."/>
            <person name="Saski C.A."/>
            <person name="Payton A.C."/>
            <person name="Mcbreen J.C."/>
            <person name="Conrad R.E."/>
            <person name="Kollar L.M."/>
            <person name="Olsson S."/>
            <person name="Huttunen S."/>
            <person name="Landis J.B."/>
            <person name="Wickett N.J."/>
            <person name="Johnson M.G."/>
            <person name="Rensing S.A."/>
            <person name="Grimwood J."/>
            <person name="Schmutz J."/>
            <person name="Mcdaniel S.F."/>
        </authorList>
    </citation>
    <scope>NUCLEOTIDE SEQUENCE</scope>
    <source>
        <strain evidence="6">R40</strain>
    </source>
</reference>
<dbReference type="SUPFAM" id="SSF101690">
    <property type="entry name" value="PAZ domain"/>
    <property type="match status" value="1"/>
</dbReference>
<dbReference type="Pfam" id="PF16486">
    <property type="entry name" value="ArgoN"/>
    <property type="match status" value="1"/>
</dbReference>
<gene>
    <name evidence="6" type="ORF">KC19_10G053100</name>
</gene>
<sequence length="1131" mass="123106">MEGNSKEDLPPPPPLPPGAVRGQVSVYGGGEGSSHGASTSRSGPSGGRSSTALVAGTSQAGTSRSGPSGGRSSTALVAGTSQAGTSRSGPSGGRSSTALVAGTSQAGTSRSGPSGGRSSTALVAGTSQAGTSRSGPSGGRSSTALVAGTSQAGTSRSGPSGGRSSTALVAGTSQAGTSRSGPSGGRSSTALVAGTSQAGTSCSGPSGGTSSTALVAGTSGGMSSALVAPADVNPLKKAMRPGFGRVGEPTQLVTNHFRAKVVKWDDIYHYNVSIDPPLTSKKVCRDILNKLQQTFGQVEFGGKLWAYDGETALFTSGSLPFNSMDFPVFLDDFKGSSFRPGDRGGRHGHSPPMGSPPPGSPGQEIVPKRRKTIARGRDFTVRIEFAAKIRMRAIDEMMRGATGRCNQELEIRASEALRVLDILLRESASQRGYLLVRDNFFHPSLGMPCDLGGGVEGWHGYHSSVRPTGLGLTLNLDITMTTIVKPIMVEEFLKEMFKVNNLYELRERQKEFRKAKSVLKGIRIETTHLPVSQSHKIAGFSDKNIQLLKFTKKIKDGQGNAREVELSVQQYYWDTYNYKLKYPNFPALDVGNKKKPTYMPIELCRIVAGQRYTKSLSSQQRTKQIAACKQGPRERQNRCERAMQVSQYNSDRLLAEFGLQFDQNLAKVTGRMLPAPKLRFGNGKTEAPYQGRWNFSDKKMHQGITIPSWAVAVFDERCRDGAEIARQLKNCCCRQGMNMPEVTAVVKETQDERYLPPEERVKVMLEVHMKKFYPEFILAILPTDASNSDLYVAFKRHWEIKYKKISQCMIRPRSLNAQYFGNLALKINLKMGGLNSPLSMDAYIFLTRNRESTIIFGMDVSHGSTGEDAPSIAAVVATKNWPEVSHYASRVREQPSRMEMIEGLHVEGQNSGMIRDLLLEHYRSCDKELIRRPAQIIVYRDGISESQFAECIEKEAIAIKRACRDLEEGYENFVKLVFIVSQKRHNTRFFPQGQAIKSGNVIPGTVVDKDVCHPHNYDFFLVSQAGFIGTSRPTHYHVLVNESKLSPDDIQGLTNNLCYTFGRCSTSISMAAPAAYAHVLAARYRKLVDPWRGSDTSSLRSGGSGGPSVVKPPGDAYFEMKMKEEYSMFFC</sequence>
<dbReference type="PANTHER" id="PTHR22891">
    <property type="entry name" value="EUKARYOTIC TRANSLATION INITIATION FACTOR 2C"/>
    <property type="match status" value="1"/>
</dbReference>
<dbReference type="Gene3D" id="3.30.420.10">
    <property type="entry name" value="Ribonuclease H-like superfamily/Ribonuclease H"/>
    <property type="match status" value="1"/>
</dbReference>
<dbReference type="Gene3D" id="3.40.50.2300">
    <property type="match status" value="1"/>
</dbReference>
<dbReference type="GO" id="GO:0031047">
    <property type="term" value="P:regulatory ncRNA-mediated gene silencing"/>
    <property type="evidence" value="ECO:0007669"/>
    <property type="project" value="UniProtKB-KW"/>
</dbReference>
<organism evidence="6 7">
    <name type="scientific">Ceratodon purpureus</name>
    <name type="common">Fire moss</name>
    <name type="synonym">Dicranum purpureum</name>
    <dbReference type="NCBI Taxonomy" id="3225"/>
    <lineage>
        <taxon>Eukaryota</taxon>
        <taxon>Viridiplantae</taxon>
        <taxon>Streptophyta</taxon>
        <taxon>Embryophyta</taxon>
        <taxon>Bryophyta</taxon>
        <taxon>Bryophytina</taxon>
        <taxon>Bryopsida</taxon>
        <taxon>Dicranidae</taxon>
        <taxon>Pseudoditrichales</taxon>
        <taxon>Ditrichaceae</taxon>
        <taxon>Ceratodon</taxon>
    </lineage>
</organism>
<dbReference type="Pfam" id="PF02170">
    <property type="entry name" value="PAZ"/>
    <property type="match status" value="1"/>
</dbReference>
<feature type="compositionally biased region" description="Low complexity" evidence="3">
    <location>
        <begin position="199"/>
        <end position="210"/>
    </location>
</feature>
<dbReference type="Proteomes" id="UP000822688">
    <property type="component" value="Chromosome 10"/>
</dbReference>
<evidence type="ECO:0000259" key="5">
    <source>
        <dbReference type="PROSITE" id="PS50822"/>
    </source>
</evidence>
<evidence type="ECO:0000313" key="7">
    <source>
        <dbReference type="Proteomes" id="UP000822688"/>
    </source>
</evidence>
<name>A0A8T0GHF0_CERPU</name>
<dbReference type="SMART" id="SM00950">
    <property type="entry name" value="Piwi"/>
    <property type="match status" value="1"/>
</dbReference>
<dbReference type="SMART" id="SM01163">
    <property type="entry name" value="DUF1785"/>
    <property type="match status" value="1"/>
</dbReference>
<keyword evidence="2" id="KW-0943">RNA-mediated gene silencing</keyword>
<evidence type="ECO:0000259" key="4">
    <source>
        <dbReference type="PROSITE" id="PS50821"/>
    </source>
</evidence>
<dbReference type="Pfam" id="PF16487">
    <property type="entry name" value="ArgoMid"/>
    <property type="match status" value="1"/>
</dbReference>
<protein>
    <recommendedName>
        <fullName evidence="8">Protein argonaute 5</fullName>
    </recommendedName>
</protein>
<feature type="region of interest" description="Disordered" evidence="3">
    <location>
        <begin position="340"/>
        <end position="365"/>
    </location>
</feature>
<dbReference type="InterPro" id="IPR003100">
    <property type="entry name" value="PAZ_dom"/>
</dbReference>
<evidence type="ECO:0000256" key="1">
    <source>
        <dbReference type="ARBA" id="ARBA00008201"/>
    </source>
</evidence>
<dbReference type="CDD" id="cd04657">
    <property type="entry name" value="Piwi_ago-like"/>
    <property type="match status" value="1"/>
</dbReference>
<proteinExistence type="inferred from homology"/>
<dbReference type="InterPro" id="IPR032473">
    <property type="entry name" value="Argonaute_Mid_dom"/>
</dbReference>
<dbReference type="Pfam" id="PF02171">
    <property type="entry name" value="Piwi"/>
    <property type="match status" value="1"/>
</dbReference>
<dbReference type="InterPro" id="IPR014811">
    <property type="entry name" value="ArgoL1"/>
</dbReference>
<feature type="compositionally biased region" description="Low complexity" evidence="3">
    <location>
        <begin position="84"/>
        <end position="97"/>
    </location>
</feature>
<feature type="compositionally biased region" description="Low complexity" evidence="3">
    <location>
        <begin position="107"/>
        <end position="120"/>
    </location>
</feature>
<dbReference type="AlphaFoldDB" id="A0A8T0GHF0"/>
<dbReference type="InterPro" id="IPR032472">
    <property type="entry name" value="ArgoL2"/>
</dbReference>
<evidence type="ECO:0000313" key="6">
    <source>
        <dbReference type="EMBL" id="KAG0558771.1"/>
    </source>
</evidence>
<feature type="compositionally biased region" description="Low complexity" evidence="3">
    <location>
        <begin position="130"/>
        <end position="143"/>
    </location>
</feature>
<feature type="compositionally biased region" description="Low complexity" evidence="3">
    <location>
        <begin position="153"/>
        <end position="166"/>
    </location>
</feature>
<dbReference type="Pfam" id="PF16488">
    <property type="entry name" value="ArgoL2"/>
    <property type="match status" value="1"/>
</dbReference>
<comment type="caution">
    <text evidence="6">The sequence shown here is derived from an EMBL/GenBank/DDBJ whole genome shotgun (WGS) entry which is preliminary data.</text>
</comment>
<evidence type="ECO:0008006" key="8">
    <source>
        <dbReference type="Google" id="ProtNLM"/>
    </source>
</evidence>
<comment type="similarity">
    <text evidence="1">Belongs to the argonaute family. Ago subfamily.</text>
</comment>
<feature type="domain" description="PAZ" evidence="4">
    <location>
        <begin position="488"/>
        <end position="608"/>
    </location>
</feature>
<feature type="region of interest" description="Disordered" evidence="3">
    <location>
        <begin position="1"/>
        <end position="210"/>
    </location>
</feature>
<dbReference type="SMART" id="SM00949">
    <property type="entry name" value="PAZ"/>
    <property type="match status" value="1"/>
</dbReference>
<dbReference type="CDD" id="cd02846">
    <property type="entry name" value="PAZ_argonaute_like"/>
    <property type="match status" value="1"/>
</dbReference>
<dbReference type="InterPro" id="IPR045246">
    <property type="entry name" value="Piwi_ago-like"/>
</dbReference>
<evidence type="ECO:0000256" key="2">
    <source>
        <dbReference type="ARBA" id="ARBA00023158"/>
    </source>
</evidence>
<dbReference type="SUPFAM" id="SSF53098">
    <property type="entry name" value="Ribonuclease H-like"/>
    <property type="match status" value="1"/>
</dbReference>
<evidence type="ECO:0000256" key="3">
    <source>
        <dbReference type="SAM" id="MobiDB-lite"/>
    </source>
</evidence>
<dbReference type="GO" id="GO:0003723">
    <property type="term" value="F:RNA binding"/>
    <property type="evidence" value="ECO:0007669"/>
    <property type="project" value="InterPro"/>
</dbReference>
<dbReference type="InterPro" id="IPR036085">
    <property type="entry name" value="PAZ_dom_sf"/>
</dbReference>
<accession>A0A8T0GHF0</accession>
<dbReference type="PROSITE" id="PS50821">
    <property type="entry name" value="PAZ"/>
    <property type="match status" value="1"/>
</dbReference>
<dbReference type="Gene3D" id="2.170.260.10">
    <property type="entry name" value="paz domain"/>
    <property type="match status" value="1"/>
</dbReference>
<dbReference type="InterPro" id="IPR032474">
    <property type="entry name" value="Argonaute_N"/>
</dbReference>
<dbReference type="Pfam" id="PF08699">
    <property type="entry name" value="ArgoL1"/>
    <property type="match status" value="1"/>
</dbReference>
<feature type="domain" description="Piwi" evidence="5">
    <location>
        <begin position="776"/>
        <end position="1089"/>
    </location>
</feature>
<keyword evidence="7" id="KW-1185">Reference proteome</keyword>
<dbReference type="InterPro" id="IPR012337">
    <property type="entry name" value="RNaseH-like_sf"/>
</dbReference>
<dbReference type="InterPro" id="IPR036397">
    <property type="entry name" value="RNaseH_sf"/>
</dbReference>
<dbReference type="PROSITE" id="PS50822">
    <property type="entry name" value="PIWI"/>
    <property type="match status" value="1"/>
</dbReference>
<feature type="compositionally biased region" description="Low complexity" evidence="3">
    <location>
        <begin position="61"/>
        <end position="74"/>
    </location>
</feature>
<dbReference type="InterPro" id="IPR003165">
    <property type="entry name" value="Piwi"/>
</dbReference>
<feature type="compositionally biased region" description="Low complexity" evidence="3">
    <location>
        <begin position="176"/>
        <end position="189"/>
    </location>
</feature>
<dbReference type="EMBL" id="CM026431">
    <property type="protein sequence ID" value="KAG0558771.1"/>
    <property type="molecule type" value="Genomic_DNA"/>
</dbReference>
<feature type="compositionally biased region" description="Low complexity" evidence="3">
    <location>
        <begin position="36"/>
        <end position="52"/>
    </location>
</feature>